<accession>A0A8S2RDU9</accession>
<evidence type="ECO:0000313" key="1">
    <source>
        <dbReference type="EMBL" id="CAF4157683.1"/>
    </source>
</evidence>
<dbReference type="Proteomes" id="UP000676336">
    <property type="component" value="Unassembled WGS sequence"/>
</dbReference>
<dbReference type="GO" id="GO:0006432">
    <property type="term" value="P:phenylalanyl-tRNA aminoacylation"/>
    <property type="evidence" value="ECO:0007669"/>
    <property type="project" value="InterPro"/>
</dbReference>
<gene>
    <name evidence="1" type="ORF">SMN809_LOCUS20047</name>
</gene>
<proteinExistence type="predicted"/>
<organism evidence="1 2">
    <name type="scientific">Rotaria magnacalcarata</name>
    <dbReference type="NCBI Taxonomy" id="392030"/>
    <lineage>
        <taxon>Eukaryota</taxon>
        <taxon>Metazoa</taxon>
        <taxon>Spiralia</taxon>
        <taxon>Gnathifera</taxon>
        <taxon>Rotifera</taxon>
        <taxon>Eurotatoria</taxon>
        <taxon>Bdelloidea</taxon>
        <taxon>Philodinida</taxon>
        <taxon>Philodinidae</taxon>
        <taxon>Rotaria</taxon>
    </lineage>
</organism>
<comment type="caution">
    <text evidence="1">The sequence shown here is derived from an EMBL/GenBank/DDBJ whole genome shotgun (WGS) entry which is preliminary data.</text>
</comment>
<dbReference type="GO" id="GO:0009328">
    <property type="term" value="C:phenylalanine-tRNA ligase complex"/>
    <property type="evidence" value="ECO:0007669"/>
    <property type="project" value="TreeGrafter"/>
</dbReference>
<name>A0A8S2RDU9_9BILA</name>
<dbReference type="GO" id="GO:0004826">
    <property type="term" value="F:phenylalanine-tRNA ligase activity"/>
    <property type="evidence" value="ECO:0007669"/>
    <property type="project" value="InterPro"/>
</dbReference>
<dbReference type="PANTHER" id="PTHR10947">
    <property type="entry name" value="PHENYLALANYL-TRNA SYNTHETASE BETA CHAIN AND LEUCINE-RICH REPEAT-CONTAINING PROTEIN 47"/>
    <property type="match status" value="1"/>
</dbReference>
<sequence>MFLLEIGCRNERHLCAVFYNKTPGFETIHGLLDRVMTLLKVTYNENRANDKGYYLNNECE</sequence>
<dbReference type="PANTHER" id="PTHR10947:SF0">
    <property type="entry name" value="PHENYLALANINE--TRNA LIGASE BETA SUBUNIT"/>
    <property type="match status" value="1"/>
</dbReference>
<reference evidence="1" key="1">
    <citation type="submission" date="2021-02" db="EMBL/GenBank/DDBJ databases">
        <authorList>
            <person name="Nowell W R."/>
        </authorList>
    </citation>
    <scope>NUCLEOTIDE SEQUENCE</scope>
</reference>
<dbReference type="AlphaFoldDB" id="A0A8S2RDU9"/>
<dbReference type="Gene3D" id="3.30.930.10">
    <property type="entry name" value="Bira Bifunctional Protein, Domain 2"/>
    <property type="match status" value="1"/>
</dbReference>
<feature type="non-terminal residue" evidence="1">
    <location>
        <position position="60"/>
    </location>
</feature>
<evidence type="ECO:0000313" key="2">
    <source>
        <dbReference type="Proteomes" id="UP000676336"/>
    </source>
</evidence>
<dbReference type="InterPro" id="IPR045864">
    <property type="entry name" value="aa-tRNA-synth_II/BPL/LPL"/>
</dbReference>
<dbReference type="InterPro" id="IPR045060">
    <property type="entry name" value="Phe-tRNA-ligase_IIc_bsu"/>
</dbReference>
<protein>
    <submittedName>
        <fullName evidence="1">Uncharacterized protein</fullName>
    </submittedName>
</protein>
<dbReference type="EMBL" id="CAJOBI010011110">
    <property type="protein sequence ID" value="CAF4157683.1"/>
    <property type="molecule type" value="Genomic_DNA"/>
</dbReference>